<protein>
    <recommendedName>
        <fullName evidence="4">Glycosyl hydrolase family 32 N-terminal domain-containing protein</fullName>
    </recommendedName>
</protein>
<proteinExistence type="inferred from homology"/>
<feature type="domain" description="Glycosyl hydrolase family 32 N-terminal" evidence="4">
    <location>
        <begin position="1"/>
        <end position="292"/>
    </location>
</feature>
<dbReference type="PANTHER" id="PTHR31953">
    <property type="entry name" value="BETA-FRUCTOFURANOSIDASE, INSOLUBLE ISOENZYME CWINV1-RELATED"/>
    <property type="match status" value="1"/>
</dbReference>
<dbReference type="Gene3D" id="2.115.10.20">
    <property type="entry name" value="Glycosyl hydrolase domain, family 43"/>
    <property type="match status" value="1"/>
</dbReference>
<sequence>MPEKNWLNDPNGPMYFNGYYHMFYQYNPNAPVPDTMYWGHCFSTDMVHWIRLPVALAPDHSYDQGGCWTGSATIVNGVPTIIYTGINSNGQQVQNQAFPADLTDPTLTIWTKSSLNPLITSPNGRDPSTGFQLHDGYYYLIYGFGTEDLGGQAVLFRSQNFKNWTYMHPFHSNHYDSFWECPDIFNISSSNQLVLKASLLGHDFWATGSFDFETQTFVPTGTGDVGEFSQLIDQGRFYASKTFYDPIDDQQVIFGWVAEEDNHGADRGWQGCHSLPRRIELSDDGQEIRSHPIDNLKSLRDKSSHKKFINIPLSSSTPFRLIDGLIGNQIELLINWQFPMYQKNFDRKCLREQNTEIRCALRVPSDLDMNI</sequence>
<dbReference type="EMBL" id="CAJNOK010013381">
    <property type="protein sequence ID" value="CAF1183299.1"/>
    <property type="molecule type" value="Genomic_DNA"/>
</dbReference>
<accession>A0A8S2EIM4</accession>
<dbReference type="AlphaFoldDB" id="A0A8S2EIM4"/>
<evidence type="ECO:0000313" key="6">
    <source>
        <dbReference type="EMBL" id="CAF3994497.1"/>
    </source>
</evidence>
<evidence type="ECO:0000259" key="4">
    <source>
        <dbReference type="Pfam" id="PF00251"/>
    </source>
</evidence>
<gene>
    <name evidence="5" type="ORF">OVA965_LOCUS23170</name>
    <name evidence="6" type="ORF">TMI583_LOCUS23886</name>
</gene>
<dbReference type="InterPro" id="IPR001362">
    <property type="entry name" value="Glyco_hydro_32"/>
</dbReference>
<dbReference type="InterPro" id="IPR023296">
    <property type="entry name" value="Glyco_hydro_beta-prop_sf"/>
</dbReference>
<evidence type="ECO:0000256" key="2">
    <source>
        <dbReference type="ARBA" id="ARBA00022801"/>
    </source>
</evidence>
<dbReference type="GO" id="GO:0005975">
    <property type="term" value="P:carbohydrate metabolic process"/>
    <property type="evidence" value="ECO:0007669"/>
    <property type="project" value="InterPro"/>
</dbReference>
<dbReference type="InterPro" id="IPR013148">
    <property type="entry name" value="Glyco_hydro_32_N"/>
</dbReference>
<evidence type="ECO:0000313" key="7">
    <source>
        <dbReference type="Proteomes" id="UP000677228"/>
    </source>
</evidence>
<dbReference type="SUPFAM" id="SSF75005">
    <property type="entry name" value="Arabinanase/levansucrase/invertase"/>
    <property type="match status" value="1"/>
</dbReference>
<name>A0A8S2EIM4_9BILA</name>
<evidence type="ECO:0000313" key="5">
    <source>
        <dbReference type="EMBL" id="CAF1183299.1"/>
    </source>
</evidence>
<evidence type="ECO:0000256" key="3">
    <source>
        <dbReference type="ARBA" id="ARBA00023295"/>
    </source>
</evidence>
<comment type="caution">
    <text evidence="5">The sequence shown here is derived from an EMBL/GenBank/DDBJ whole genome shotgun (WGS) entry which is preliminary data.</text>
</comment>
<dbReference type="InterPro" id="IPR050551">
    <property type="entry name" value="Fructan_Metab_Enzymes"/>
</dbReference>
<dbReference type="SMART" id="SM00640">
    <property type="entry name" value="Glyco_32"/>
    <property type="match status" value="1"/>
</dbReference>
<keyword evidence="2" id="KW-0378">Hydrolase</keyword>
<dbReference type="Proteomes" id="UP000677228">
    <property type="component" value="Unassembled WGS sequence"/>
</dbReference>
<comment type="similarity">
    <text evidence="1">Belongs to the glycosyl hydrolase 32 family.</text>
</comment>
<dbReference type="CDD" id="cd18624">
    <property type="entry name" value="GH32_Fruct1-like"/>
    <property type="match status" value="1"/>
</dbReference>
<organism evidence="5 7">
    <name type="scientific">Didymodactylos carnosus</name>
    <dbReference type="NCBI Taxonomy" id="1234261"/>
    <lineage>
        <taxon>Eukaryota</taxon>
        <taxon>Metazoa</taxon>
        <taxon>Spiralia</taxon>
        <taxon>Gnathifera</taxon>
        <taxon>Rotifera</taxon>
        <taxon>Eurotatoria</taxon>
        <taxon>Bdelloidea</taxon>
        <taxon>Philodinida</taxon>
        <taxon>Philodinidae</taxon>
        <taxon>Didymodactylos</taxon>
    </lineage>
</organism>
<reference evidence="5" key="1">
    <citation type="submission" date="2021-02" db="EMBL/GenBank/DDBJ databases">
        <authorList>
            <person name="Nowell W R."/>
        </authorList>
    </citation>
    <scope>NUCLEOTIDE SEQUENCE</scope>
</reference>
<dbReference type="Proteomes" id="UP000682733">
    <property type="component" value="Unassembled WGS sequence"/>
</dbReference>
<evidence type="ECO:0000256" key="1">
    <source>
        <dbReference type="ARBA" id="ARBA00009902"/>
    </source>
</evidence>
<dbReference type="GO" id="GO:0004553">
    <property type="term" value="F:hydrolase activity, hydrolyzing O-glycosyl compounds"/>
    <property type="evidence" value="ECO:0007669"/>
    <property type="project" value="InterPro"/>
</dbReference>
<keyword evidence="3" id="KW-0326">Glycosidase</keyword>
<dbReference type="EMBL" id="CAJOBA010034908">
    <property type="protein sequence ID" value="CAF3994497.1"/>
    <property type="molecule type" value="Genomic_DNA"/>
</dbReference>
<dbReference type="Pfam" id="PF00251">
    <property type="entry name" value="Glyco_hydro_32N"/>
    <property type="match status" value="1"/>
</dbReference>